<dbReference type="CDD" id="cd04488">
    <property type="entry name" value="RecG_wedge_OBF"/>
    <property type="match status" value="1"/>
</dbReference>
<dbReference type="PANTHER" id="PTHR47964:SF1">
    <property type="entry name" value="ATP-DEPENDENT DNA HELICASE HOMOLOG RECG, CHLOROPLASTIC"/>
    <property type="match status" value="1"/>
</dbReference>
<reference evidence="4 5" key="1">
    <citation type="submission" date="2018-12" db="EMBL/GenBank/DDBJ databases">
        <authorList>
            <consortium name="Pathogen Informatics"/>
        </authorList>
    </citation>
    <scope>NUCLEOTIDE SEQUENCE [LARGE SCALE GENOMIC DNA]</scope>
    <source>
        <strain evidence="4 5">NCTC8284</strain>
    </source>
</reference>
<keyword evidence="2 4" id="KW-0547">Nucleotide-binding</keyword>
<dbReference type="GO" id="GO:0016787">
    <property type="term" value="F:hydrolase activity"/>
    <property type="evidence" value="ECO:0007669"/>
    <property type="project" value="UniProtKB-KW"/>
</dbReference>
<dbReference type="EC" id="3.6.4.12" evidence="4"/>
<keyword evidence="2 4" id="KW-0067">ATP-binding</keyword>
<dbReference type="Gene3D" id="2.40.50.140">
    <property type="entry name" value="Nucleic acid-binding proteins"/>
    <property type="match status" value="1"/>
</dbReference>
<dbReference type="Proteomes" id="UP000278733">
    <property type="component" value="Chromosome"/>
</dbReference>
<dbReference type="GO" id="GO:0006281">
    <property type="term" value="P:DNA repair"/>
    <property type="evidence" value="ECO:0007669"/>
    <property type="project" value="InterPro"/>
</dbReference>
<evidence type="ECO:0000259" key="3">
    <source>
        <dbReference type="Pfam" id="PF17191"/>
    </source>
</evidence>
<sequence>MVSSLLDSVPLTTLSGVGAAVSNKLSRIGINNLQDLLFHLPIRYEDRTCITPIADLRPDQYFTIEGIVQTCEVTFARRPILSVSLSDGTSKIMLRFFNFNAGMRNSFQIGARVKAFGEVKRGRYMPEIHHPEYQIIRNNTPIILEETLTPVYSTTEGLKQIRYES</sequence>
<name>A0A448MSL2_9PAST</name>
<organism evidence="4 5">
    <name type="scientific">Rodentibacter pneumotropicus</name>
    <dbReference type="NCBI Taxonomy" id="758"/>
    <lineage>
        <taxon>Bacteria</taxon>
        <taxon>Pseudomonadati</taxon>
        <taxon>Pseudomonadota</taxon>
        <taxon>Gammaproteobacteria</taxon>
        <taxon>Pasteurellales</taxon>
        <taxon>Pasteurellaceae</taxon>
        <taxon>Rodentibacter</taxon>
    </lineage>
</organism>
<dbReference type="EMBL" id="LR134405">
    <property type="protein sequence ID" value="VEH68124.1"/>
    <property type="molecule type" value="Genomic_DNA"/>
</dbReference>
<dbReference type="InterPro" id="IPR033454">
    <property type="entry name" value="RecG_wedge"/>
</dbReference>
<evidence type="ECO:0000313" key="4">
    <source>
        <dbReference type="EMBL" id="VEH68124.1"/>
    </source>
</evidence>
<dbReference type="FunFam" id="2.40.50.140:FF:000134">
    <property type="entry name" value="ATP-dependent DNA helicase RecG"/>
    <property type="match status" value="1"/>
</dbReference>
<evidence type="ECO:0000313" key="5">
    <source>
        <dbReference type="Proteomes" id="UP000278733"/>
    </source>
</evidence>
<dbReference type="InterPro" id="IPR012340">
    <property type="entry name" value="NA-bd_OB-fold"/>
</dbReference>
<gene>
    <name evidence="4" type="primary">recG_3</name>
    <name evidence="4" type="ORF">NCTC8284_03352</name>
</gene>
<protein>
    <submittedName>
        <fullName evidence="4">ATP-dependent DNA helicase RecG</fullName>
        <ecNumber evidence="4">3.6.4.12</ecNumber>
    </submittedName>
</protein>
<feature type="domain" description="RecG wedge" evidence="3">
    <location>
        <begin position="15"/>
        <end position="160"/>
    </location>
</feature>
<evidence type="ECO:0000256" key="1">
    <source>
        <dbReference type="ARBA" id="ARBA00022801"/>
    </source>
</evidence>
<keyword evidence="1 4" id="KW-0378">Hydrolase</keyword>
<evidence type="ECO:0000256" key="2">
    <source>
        <dbReference type="ARBA" id="ARBA00022806"/>
    </source>
</evidence>
<dbReference type="GO" id="GO:0003678">
    <property type="term" value="F:DNA helicase activity"/>
    <property type="evidence" value="ECO:0007669"/>
    <property type="project" value="UniProtKB-EC"/>
</dbReference>
<keyword evidence="2 4" id="KW-0347">Helicase</keyword>
<dbReference type="Pfam" id="PF17191">
    <property type="entry name" value="RecG_wedge"/>
    <property type="match status" value="1"/>
</dbReference>
<dbReference type="KEGG" id="rpne:NCTC8284_03352"/>
<proteinExistence type="predicted"/>
<dbReference type="AlphaFoldDB" id="A0A448MSL2"/>
<dbReference type="PANTHER" id="PTHR47964">
    <property type="entry name" value="ATP-DEPENDENT DNA HELICASE HOMOLOG RECG, CHLOROPLASTIC"/>
    <property type="match status" value="1"/>
</dbReference>
<dbReference type="InterPro" id="IPR047112">
    <property type="entry name" value="RecG/Mfd"/>
</dbReference>
<dbReference type="SUPFAM" id="SSF50249">
    <property type="entry name" value="Nucleic acid-binding proteins"/>
    <property type="match status" value="1"/>
</dbReference>
<accession>A0A448MSL2</accession>